<organism evidence="2 3">
    <name type="scientific">Actinomadura luteofluorescens</name>
    <dbReference type="NCBI Taxonomy" id="46163"/>
    <lineage>
        <taxon>Bacteria</taxon>
        <taxon>Bacillati</taxon>
        <taxon>Actinomycetota</taxon>
        <taxon>Actinomycetes</taxon>
        <taxon>Streptosporangiales</taxon>
        <taxon>Thermomonosporaceae</taxon>
        <taxon>Actinomadura</taxon>
    </lineage>
</organism>
<comment type="caution">
    <text evidence="2">The sequence shown here is derived from an EMBL/GenBank/DDBJ whole genome shotgun (WGS) entry which is preliminary data.</text>
</comment>
<evidence type="ECO:0000313" key="3">
    <source>
        <dbReference type="Proteomes" id="UP000529783"/>
    </source>
</evidence>
<evidence type="ECO:0000256" key="1">
    <source>
        <dbReference type="SAM" id="MobiDB-lite"/>
    </source>
</evidence>
<dbReference type="Proteomes" id="UP000529783">
    <property type="component" value="Unassembled WGS sequence"/>
</dbReference>
<evidence type="ECO:0008006" key="4">
    <source>
        <dbReference type="Google" id="ProtNLM"/>
    </source>
</evidence>
<dbReference type="Gene3D" id="3.40.50.300">
    <property type="entry name" value="P-loop containing nucleotide triphosphate hydrolases"/>
    <property type="match status" value="1"/>
</dbReference>
<dbReference type="PANTHER" id="PTHR36978">
    <property type="entry name" value="P-LOOP CONTAINING NUCLEOTIDE TRIPHOSPHATE HYDROLASE"/>
    <property type="match status" value="1"/>
</dbReference>
<protein>
    <recommendedName>
        <fullName evidence="4">Sulfotransferase family protein</fullName>
    </recommendedName>
</protein>
<dbReference type="InterPro" id="IPR027417">
    <property type="entry name" value="P-loop_NTPase"/>
</dbReference>
<dbReference type="Pfam" id="PF17784">
    <property type="entry name" value="Sulfotransfer_4"/>
    <property type="match status" value="1"/>
</dbReference>
<dbReference type="InterPro" id="IPR040632">
    <property type="entry name" value="Sulfotransfer_4"/>
</dbReference>
<feature type="region of interest" description="Disordered" evidence="1">
    <location>
        <begin position="243"/>
        <end position="263"/>
    </location>
</feature>
<name>A0A7Y9EMF5_9ACTN</name>
<gene>
    <name evidence="2" type="ORF">BJY14_006267</name>
</gene>
<reference evidence="2 3" key="1">
    <citation type="submission" date="2020-07" db="EMBL/GenBank/DDBJ databases">
        <title>Sequencing the genomes of 1000 actinobacteria strains.</title>
        <authorList>
            <person name="Klenk H.-P."/>
        </authorList>
    </citation>
    <scope>NUCLEOTIDE SEQUENCE [LARGE SCALE GENOMIC DNA]</scope>
    <source>
        <strain evidence="2 3">DSM 40398</strain>
    </source>
</reference>
<keyword evidence="3" id="KW-1185">Reference proteome</keyword>
<sequence>MQVIGVGFLRTGTTSLALALDRLGYGPCYNMRVLNAEPERAADWAAAMDGRTVDWGKVFAGYGCSVGSPGNAFWRDIVDAFPDAKVVLTVRDPQRWYDSAAQTMSAVLARPPLLVRVLSWRGPRRPDPQAQVLDRVQRTTWQREIGGEFGERAEMAERFARHVAEVKAYVPEDRLLVFEVKDGWAPLCAFLGQPVPDEPFPRENDAATFKRRQRQALKKRLRPRILATTAIATAAAVAWALHRKHHPSHPTEQPKDHRLSPSRRRSRRRAAAAWFSPFSAVPPSHSLPHLRVRRLGRFRWRSGFRGCVRSWR</sequence>
<dbReference type="EMBL" id="JACCBA010000001">
    <property type="protein sequence ID" value="NYD50284.1"/>
    <property type="molecule type" value="Genomic_DNA"/>
</dbReference>
<dbReference type="SUPFAM" id="SSF52540">
    <property type="entry name" value="P-loop containing nucleoside triphosphate hydrolases"/>
    <property type="match status" value="1"/>
</dbReference>
<dbReference type="RefSeq" id="WP_179846872.1">
    <property type="nucleotide sequence ID" value="NZ_JACCBA010000001.1"/>
</dbReference>
<evidence type="ECO:0000313" key="2">
    <source>
        <dbReference type="EMBL" id="NYD50284.1"/>
    </source>
</evidence>
<accession>A0A7Y9EMF5</accession>
<dbReference type="AlphaFoldDB" id="A0A7Y9EMF5"/>
<proteinExistence type="predicted"/>
<dbReference type="PANTHER" id="PTHR36978:SF4">
    <property type="entry name" value="P-LOOP CONTAINING NUCLEOSIDE TRIPHOSPHATE HYDROLASE PROTEIN"/>
    <property type="match status" value="1"/>
</dbReference>